<comment type="caution">
    <text evidence="1">The sequence shown here is derived from an EMBL/GenBank/DDBJ whole genome shotgun (WGS) entry which is preliminary data.</text>
</comment>
<organism evidence="1">
    <name type="scientific">bioreactor metagenome</name>
    <dbReference type="NCBI Taxonomy" id="1076179"/>
    <lineage>
        <taxon>unclassified sequences</taxon>
        <taxon>metagenomes</taxon>
        <taxon>ecological metagenomes</taxon>
    </lineage>
</organism>
<dbReference type="AlphaFoldDB" id="A0A645AAR5"/>
<accession>A0A645AAR5</accession>
<evidence type="ECO:0000313" key="1">
    <source>
        <dbReference type="EMBL" id="MPM46774.1"/>
    </source>
</evidence>
<proteinExistence type="predicted"/>
<protein>
    <submittedName>
        <fullName evidence="1">Uncharacterized protein</fullName>
    </submittedName>
</protein>
<sequence length="239" mass="26911">MPLPQVECTGSITMGETTVFRECVKVKKVFDEFVLRECVEGIEFEVDECHENFKGSIEPTLILRNCTIINPQIKNASTNSEKRLRFSGKCCCQVFAKDLKGNIIRLRVKCVPAGTALSKGPNGELCFNFSVRRIYPGATEETFNRLLHFVDQEAFELQCLSEAIIDEENNEFTGGSLITNIGIFVAIKFDAEVQLCIPVFGTCEITDECSEEEFCDTFELVDIPNFNPPQINDENPYCD</sequence>
<dbReference type="EMBL" id="VSSQ01011410">
    <property type="protein sequence ID" value="MPM46774.1"/>
    <property type="molecule type" value="Genomic_DNA"/>
</dbReference>
<reference evidence="1" key="1">
    <citation type="submission" date="2019-08" db="EMBL/GenBank/DDBJ databases">
        <authorList>
            <person name="Kucharzyk K."/>
            <person name="Murdoch R.W."/>
            <person name="Higgins S."/>
            <person name="Loffler F."/>
        </authorList>
    </citation>
    <scope>NUCLEOTIDE SEQUENCE</scope>
</reference>
<name>A0A645AAR5_9ZZZZ</name>
<gene>
    <name evidence="1" type="ORF">SDC9_93480</name>
</gene>